<evidence type="ECO:0000313" key="1">
    <source>
        <dbReference type="EMBL" id="SKB39093.1"/>
    </source>
</evidence>
<dbReference type="AlphaFoldDB" id="A0A1T5AWU4"/>
<dbReference type="EMBL" id="FUYS01000002">
    <property type="protein sequence ID" value="SKB39093.1"/>
    <property type="molecule type" value="Genomic_DNA"/>
</dbReference>
<dbReference type="STRING" id="623280.SAMN05660226_01100"/>
<sequence>MKDGKRINRRRGLPEHQFRGKSNIILIFSDFKIEKAGGIRLSLLLKINAGANQVQWVSANSLFFVEKDGSGNSAFLAEQSLHTPYKFRE</sequence>
<gene>
    <name evidence="1" type="ORF">SAMN05660226_01100</name>
</gene>
<reference evidence="1 2" key="1">
    <citation type="submission" date="2017-02" db="EMBL/GenBank/DDBJ databases">
        <authorList>
            <person name="Peterson S.W."/>
        </authorList>
    </citation>
    <scope>NUCLEOTIDE SEQUENCE [LARGE SCALE GENOMIC DNA]</scope>
    <source>
        <strain evidence="1 2">DSM 22899</strain>
    </source>
</reference>
<evidence type="ECO:0000313" key="2">
    <source>
        <dbReference type="Proteomes" id="UP000190541"/>
    </source>
</evidence>
<protein>
    <submittedName>
        <fullName evidence="1">Uncharacterized protein</fullName>
    </submittedName>
</protein>
<name>A0A1T5AWU4_9SPHI</name>
<keyword evidence="2" id="KW-1185">Reference proteome</keyword>
<organism evidence="1 2">
    <name type="scientific">Parapedobacter luteus</name>
    <dbReference type="NCBI Taxonomy" id="623280"/>
    <lineage>
        <taxon>Bacteria</taxon>
        <taxon>Pseudomonadati</taxon>
        <taxon>Bacteroidota</taxon>
        <taxon>Sphingobacteriia</taxon>
        <taxon>Sphingobacteriales</taxon>
        <taxon>Sphingobacteriaceae</taxon>
        <taxon>Parapedobacter</taxon>
    </lineage>
</organism>
<dbReference type="Proteomes" id="UP000190541">
    <property type="component" value="Unassembled WGS sequence"/>
</dbReference>
<proteinExistence type="predicted"/>
<accession>A0A1T5AWU4</accession>